<dbReference type="EMBL" id="DS680209">
    <property type="protein sequence ID" value="EEC04114.1"/>
    <property type="molecule type" value="Genomic_DNA"/>
</dbReference>
<reference evidence="1 3" key="1">
    <citation type="submission" date="2008-03" db="EMBL/GenBank/DDBJ databases">
        <title>Annotation of Ixodes scapularis.</title>
        <authorList>
            <consortium name="Ixodes scapularis Genome Project Consortium"/>
            <person name="Caler E."/>
            <person name="Hannick L.I."/>
            <person name="Bidwell S."/>
            <person name="Joardar V."/>
            <person name="Thiagarajan M."/>
            <person name="Amedeo P."/>
            <person name="Galinsky K.J."/>
            <person name="Schobel S."/>
            <person name="Inman J."/>
            <person name="Hostetler J."/>
            <person name="Miller J."/>
            <person name="Hammond M."/>
            <person name="Megy K."/>
            <person name="Lawson D."/>
            <person name="Kodira C."/>
            <person name="Sutton G."/>
            <person name="Meyer J."/>
            <person name="Hill C.A."/>
            <person name="Birren B."/>
            <person name="Nene V."/>
            <person name="Collins F."/>
            <person name="Alarcon-Chaidez F."/>
            <person name="Wikel S."/>
            <person name="Strausberg R."/>
        </authorList>
    </citation>
    <scope>NUCLEOTIDE SEQUENCE [LARGE SCALE GENOMIC DNA]</scope>
    <source>
        <strain evidence="3">Wikel</strain>
        <strain evidence="1">Wikel colony</strain>
    </source>
</reference>
<dbReference type="EMBL" id="ABJB010092251">
    <property type="status" value="NOT_ANNOTATED_CDS"/>
    <property type="molecule type" value="Genomic_DNA"/>
</dbReference>
<dbReference type="VEuPathDB" id="VectorBase:ISCP_025554"/>
<dbReference type="OrthoDB" id="6482945at2759"/>
<evidence type="ECO:0000313" key="3">
    <source>
        <dbReference type="Proteomes" id="UP000001555"/>
    </source>
</evidence>
<dbReference type="EnsemblMetazoa" id="ISCW003352-RA">
    <property type="protein sequence ID" value="ISCW003352-PA"/>
    <property type="gene ID" value="ISCW003352"/>
</dbReference>
<proteinExistence type="predicted"/>
<dbReference type="HOGENOM" id="CLU_2576489_0_0_1"/>
<evidence type="ECO:0000313" key="1">
    <source>
        <dbReference type="EMBL" id="EEC04114.1"/>
    </source>
</evidence>
<dbReference type="VEuPathDB" id="VectorBase:ISCI003352"/>
<organism>
    <name type="scientific">Ixodes scapularis</name>
    <name type="common">Black-legged tick</name>
    <name type="synonym">Deer tick</name>
    <dbReference type="NCBI Taxonomy" id="6945"/>
    <lineage>
        <taxon>Eukaryota</taxon>
        <taxon>Metazoa</taxon>
        <taxon>Ecdysozoa</taxon>
        <taxon>Arthropoda</taxon>
        <taxon>Chelicerata</taxon>
        <taxon>Arachnida</taxon>
        <taxon>Acari</taxon>
        <taxon>Parasitiformes</taxon>
        <taxon>Ixodida</taxon>
        <taxon>Ixodoidea</taxon>
        <taxon>Ixodidae</taxon>
        <taxon>Ixodinae</taxon>
        <taxon>Ixodes</taxon>
    </lineage>
</organism>
<evidence type="ECO:0000313" key="2">
    <source>
        <dbReference type="EnsemblMetazoa" id="ISCW003352-PA"/>
    </source>
</evidence>
<protein>
    <submittedName>
        <fullName evidence="1 2">Uncharacterized protein</fullName>
    </submittedName>
</protein>
<dbReference type="AlphaFoldDB" id="B7PBZ2"/>
<accession>B7PBZ2</accession>
<dbReference type="InParanoid" id="B7PBZ2"/>
<sequence>MTDFLTTAFPVVLILVARGRDGPEQRLPLYLSPEFKNYNVSMWRVHGSECSPRSAHFIKWKQIFVELNGADNGVLGTPSCR</sequence>
<dbReference type="PaxDb" id="6945-B7PBZ2"/>
<keyword evidence="3" id="KW-1185">Reference proteome</keyword>
<dbReference type="VEuPathDB" id="VectorBase:ISCW003352"/>
<gene>
    <name evidence="1" type="ORF">IscW_ISCW003352</name>
</gene>
<reference evidence="2" key="2">
    <citation type="submission" date="2020-05" db="UniProtKB">
        <authorList>
            <consortium name="EnsemblMetazoa"/>
        </authorList>
    </citation>
    <scope>IDENTIFICATION</scope>
    <source>
        <strain evidence="2">wikel</strain>
    </source>
</reference>
<dbReference type="Proteomes" id="UP000001555">
    <property type="component" value="Unassembled WGS sequence"/>
</dbReference>
<name>B7PBZ2_IXOSC</name>